<proteinExistence type="predicted"/>
<reference evidence="10 11" key="1">
    <citation type="submission" date="2018-10" db="EMBL/GenBank/DDBJ databases">
        <title>Co-occurring genomic capacity for anaerobic methane metabolism and dissimilatory sulfite reduction discovered in the Korarchaeota.</title>
        <authorList>
            <person name="Mckay L.J."/>
            <person name="Dlakic M."/>
            <person name="Fields M.W."/>
            <person name="Delmont T.O."/>
            <person name="Eren A.M."/>
            <person name="Jay Z.J."/>
            <person name="Klingelsmith K.B."/>
            <person name="Rusch D.B."/>
            <person name="Inskeep W.P."/>
        </authorList>
    </citation>
    <scope>NUCLEOTIDE SEQUENCE [LARGE SCALE GENOMIC DNA]</scope>
    <source>
        <strain evidence="10 11">MDKW</strain>
    </source>
</reference>
<sequence>MTGSFEKVLDLAERRGFFWQSAKDLYADSPAGFWVYGPLGTRMKNKIIELWRRAVLKEGALEIETPVMLPIKVFEASGHLEHFFDRLVECKRCHSRFRVDKLIEESTNTKENLEGMSDSQLAELLKNVKCPKCGSINWTDVKHFNLMFTFPVGADATAPNAALRPETTQGSVIEFKRAYMISRGRLPFILAQVGKVFRNEIAPRRALIRMREFQQLELHVFFDPEDVNSYREKLEGLYDYKLRFHTPKDRITGGITEMTVKEALESGYTVNPLITYWLVFYQRFFNEILGFPLERLRYRELLEGEKAHYALVHWDLEAYTEDLGWTELVNNAYRTDYDLSGHQRVSGVKLEVDSDGKKVLPHLYEPSVGVDRVVYHVLAYSYREDEERVWLSIPRKIAPIEVAVFPLLKKDDMVRKAKEVARNLMEEGFYVFYDDSGSIGRRYRRMDEVGTPACVTIDHETLVNDTVTLRDRDTMKQIRISLRDLPVKLRRFLDGENLESLEK</sequence>
<evidence type="ECO:0000256" key="6">
    <source>
        <dbReference type="ARBA" id="ARBA00022917"/>
    </source>
</evidence>
<dbReference type="AlphaFoldDB" id="A0A3R9R0D7"/>
<evidence type="ECO:0000259" key="9">
    <source>
        <dbReference type="PROSITE" id="PS50862"/>
    </source>
</evidence>
<keyword evidence="2" id="KW-0963">Cytoplasm</keyword>
<dbReference type="InterPro" id="IPR045864">
    <property type="entry name" value="aa-tRNA-synth_II/BPL/LPL"/>
</dbReference>
<dbReference type="EC" id="6.1.1.14" evidence="1"/>
<dbReference type="OrthoDB" id="6113at2157"/>
<dbReference type="Pfam" id="PF00587">
    <property type="entry name" value="tRNA-synt_2b"/>
    <property type="match status" value="1"/>
</dbReference>
<comment type="caution">
    <text evidence="10">The sequence shown here is derived from an EMBL/GenBank/DDBJ whole genome shotgun (WGS) entry which is preliminary data.</text>
</comment>
<dbReference type="PANTHER" id="PTHR10745:SF0">
    <property type="entry name" value="GLYCINE--TRNA LIGASE"/>
    <property type="match status" value="1"/>
</dbReference>
<dbReference type="GO" id="GO:0044281">
    <property type="term" value="P:small molecule metabolic process"/>
    <property type="evidence" value="ECO:0007669"/>
    <property type="project" value="UniProtKB-ARBA"/>
</dbReference>
<dbReference type="InterPro" id="IPR006195">
    <property type="entry name" value="aa-tRNA-synth_II"/>
</dbReference>
<dbReference type="InterPro" id="IPR004154">
    <property type="entry name" value="Anticodon-bd"/>
</dbReference>
<evidence type="ECO:0000256" key="5">
    <source>
        <dbReference type="ARBA" id="ARBA00022840"/>
    </source>
</evidence>
<dbReference type="Gene3D" id="3.30.930.10">
    <property type="entry name" value="Bira Bifunctional Protein, Domain 2"/>
    <property type="match status" value="1"/>
</dbReference>
<dbReference type="Proteomes" id="UP000277582">
    <property type="component" value="Unassembled WGS sequence"/>
</dbReference>
<evidence type="ECO:0000313" key="10">
    <source>
        <dbReference type="EMBL" id="RSN71437.1"/>
    </source>
</evidence>
<evidence type="ECO:0000256" key="3">
    <source>
        <dbReference type="ARBA" id="ARBA00022598"/>
    </source>
</evidence>
<keyword evidence="11" id="KW-1185">Reference proteome</keyword>
<dbReference type="InterPro" id="IPR036621">
    <property type="entry name" value="Anticodon-bd_dom_sf"/>
</dbReference>
<dbReference type="PRINTS" id="PR01043">
    <property type="entry name" value="TRNASYNTHGLY"/>
</dbReference>
<dbReference type="GO" id="GO:0005737">
    <property type="term" value="C:cytoplasm"/>
    <property type="evidence" value="ECO:0007669"/>
    <property type="project" value="InterPro"/>
</dbReference>
<dbReference type="NCBIfam" id="TIGR00389">
    <property type="entry name" value="glyS_dimeric"/>
    <property type="match status" value="1"/>
</dbReference>
<dbReference type="InterPro" id="IPR002314">
    <property type="entry name" value="aa-tRNA-synt_IIb"/>
</dbReference>
<dbReference type="RefSeq" id="WP_125672974.1">
    <property type="nucleotide sequence ID" value="NZ_RCOS01000175.1"/>
</dbReference>
<dbReference type="Gene3D" id="3.40.50.800">
    <property type="entry name" value="Anticodon-binding domain"/>
    <property type="match status" value="1"/>
</dbReference>
<keyword evidence="7" id="KW-0030">Aminoacyl-tRNA synthetase</keyword>
<keyword evidence="3 10" id="KW-0436">Ligase</keyword>
<name>A0A3R9R0D7_9CREN</name>
<dbReference type="SUPFAM" id="SSF55681">
    <property type="entry name" value="Class II aaRS and biotin synthetases"/>
    <property type="match status" value="1"/>
</dbReference>
<accession>A0A3R9R0D7</accession>
<evidence type="ECO:0000256" key="4">
    <source>
        <dbReference type="ARBA" id="ARBA00022741"/>
    </source>
</evidence>
<evidence type="ECO:0000313" key="11">
    <source>
        <dbReference type="Proteomes" id="UP000277582"/>
    </source>
</evidence>
<evidence type="ECO:0000256" key="1">
    <source>
        <dbReference type="ARBA" id="ARBA00012829"/>
    </source>
</evidence>
<dbReference type="SUPFAM" id="SSF52954">
    <property type="entry name" value="Class II aaRS ABD-related"/>
    <property type="match status" value="1"/>
</dbReference>
<protein>
    <recommendedName>
        <fullName evidence="1">glycine--tRNA ligase</fullName>
        <ecNumber evidence="1">6.1.1.14</ecNumber>
    </recommendedName>
    <alternativeName>
        <fullName evidence="8">Diadenosine tetraphosphate synthetase</fullName>
    </alternativeName>
</protein>
<keyword evidence="6" id="KW-0648">Protein biosynthesis</keyword>
<dbReference type="InterPro" id="IPR027031">
    <property type="entry name" value="Gly-tRNA_synthase/POLG2"/>
</dbReference>
<dbReference type="NCBIfam" id="NF003211">
    <property type="entry name" value="PRK04173.1"/>
    <property type="match status" value="1"/>
</dbReference>
<dbReference type="Gene3D" id="3.30.40.230">
    <property type="match status" value="1"/>
</dbReference>
<dbReference type="GO" id="GO:0005524">
    <property type="term" value="F:ATP binding"/>
    <property type="evidence" value="ECO:0007669"/>
    <property type="project" value="UniProtKB-KW"/>
</dbReference>
<dbReference type="PANTHER" id="PTHR10745">
    <property type="entry name" value="GLYCYL-TRNA SYNTHETASE/DNA POLYMERASE SUBUNIT GAMMA-2"/>
    <property type="match status" value="1"/>
</dbReference>
<dbReference type="GO" id="GO:0004820">
    <property type="term" value="F:glycine-tRNA ligase activity"/>
    <property type="evidence" value="ECO:0007669"/>
    <property type="project" value="UniProtKB-EC"/>
</dbReference>
<organism evidence="10 11">
    <name type="scientific">Candidatus Methanodesulfokora washburnensis</name>
    <dbReference type="NCBI Taxonomy" id="2478471"/>
    <lineage>
        <taxon>Archaea</taxon>
        <taxon>Thermoproteota</taxon>
        <taxon>Candidatus Korarchaeia</taxon>
        <taxon>Candidatus Korarchaeia incertae sedis</taxon>
        <taxon>Candidatus Methanodesulfokora</taxon>
    </lineage>
</organism>
<evidence type="ECO:0000256" key="2">
    <source>
        <dbReference type="ARBA" id="ARBA00022490"/>
    </source>
</evidence>
<dbReference type="PROSITE" id="PS50862">
    <property type="entry name" value="AA_TRNA_LIGASE_II"/>
    <property type="match status" value="1"/>
</dbReference>
<dbReference type="CDD" id="cd00858">
    <property type="entry name" value="GlyRS_anticodon"/>
    <property type="match status" value="1"/>
</dbReference>
<keyword evidence="5" id="KW-0067">ATP-binding</keyword>
<dbReference type="GO" id="GO:0006426">
    <property type="term" value="P:glycyl-tRNA aminoacylation"/>
    <property type="evidence" value="ECO:0007669"/>
    <property type="project" value="InterPro"/>
</dbReference>
<keyword evidence="4" id="KW-0547">Nucleotide-binding</keyword>
<dbReference type="EMBL" id="RCOS01000175">
    <property type="protein sequence ID" value="RSN71437.1"/>
    <property type="molecule type" value="Genomic_DNA"/>
</dbReference>
<evidence type="ECO:0000256" key="7">
    <source>
        <dbReference type="ARBA" id="ARBA00023146"/>
    </source>
</evidence>
<dbReference type="Pfam" id="PF03129">
    <property type="entry name" value="HGTP_anticodon"/>
    <property type="match status" value="1"/>
</dbReference>
<feature type="domain" description="Aminoacyl-transfer RNA synthetases class-II family profile" evidence="9">
    <location>
        <begin position="6"/>
        <end position="399"/>
    </location>
</feature>
<evidence type="ECO:0000256" key="8">
    <source>
        <dbReference type="ARBA" id="ARBA00030057"/>
    </source>
</evidence>
<dbReference type="InterPro" id="IPR002315">
    <property type="entry name" value="tRNA-synt_gly"/>
</dbReference>
<gene>
    <name evidence="10" type="ORF">D6D85_16085</name>
</gene>
<dbReference type="FunFam" id="3.40.50.800:FF:000002">
    <property type="entry name" value="Glycine--tRNA ligase"/>
    <property type="match status" value="1"/>
</dbReference>